<dbReference type="VEuPathDB" id="FungiDB:I7I50_08279"/>
<evidence type="ECO:0008006" key="3">
    <source>
        <dbReference type="Google" id="ProtNLM"/>
    </source>
</evidence>
<dbReference type="EMBL" id="GG663376">
    <property type="protein sequence ID" value="EEH03603.1"/>
    <property type="molecule type" value="Genomic_DNA"/>
</dbReference>
<gene>
    <name evidence="1" type="ORF">HCBG_07729</name>
</gene>
<evidence type="ECO:0000313" key="1">
    <source>
        <dbReference type="EMBL" id="EEH03603.1"/>
    </source>
</evidence>
<dbReference type="InterPro" id="IPR011009">
    <property type="entry name" value="Kinase-like_dom_sf"/>
</dbReference>
<dbReference type="Gene3D" id="1.10.510.10">
    <property type="entry name" value="Transferase(Phosphotransferase) domain 1"/>
    <property type="match status" value="1"/>
</dbReference>
<keyword evidence="2" id="KW-1185">Reference proteome</keyword>
<dbReference type="RefSeq" id="XP_045284084.1">
    <property type="nucleotide sequence ID" value="XM_045434778.1"/>
</dbReference>
<evidence type="ECO:0000313" key="2">
    <source>
        <dbReference type="Proteomes" id="UP000001631"/>
    </source>
</evidence>
<accession>C0NXT5</accession>
<protein>
    <recommendedName>
        <fullName evidence="3">Protein kinase domain-containing protein</fullName>
    </recommendedName>
</protein>
<dbReference type="HOGENOM" id="CLU_1651661_0_0_1"/>
<dbReference type="STRING" id="447093.C0NXT5"/>
<dbReference type="InParanoid" id="C0NXT5"/>
<reference evidence="1" key="1">
    <citation type="submission" date="2009-02" db="EMBL/GenBank/DDBJ databases">
        <title>The Genome Sequence of Ajellomyces capsulatus strain G186AR.</title>
        <authorList>
            <consortium name="The Broad Institute Genome Sequencing Platform"/>
            <person name="Champion M."/>
            <person name="Cuomo C."/>
            <person name="Ma L.-J."/>
            <person name="Henn M.R."/>
            <person name="Sil A."/>
            <person name="Goldman B."/>
            <person name="Young S.K."/>
            <person name="Kodira C.D."/>
            <person name="Zeng Q."/>
            <person name="Koehrsen M."/>
            <person name="Alvarado L."/>
            <person name="Berlin A."/>
            <person name="Borenstein D."/>
            <person name="Chen Z."/>
            <person name="Engels R."/>
            <person name="Freedman E."/>
            <person name="Gellesch M."/>
            <person name="Goldberg J."/>
            <person name="Griggs A."/>
            <person name="Gujja S."/>
            <person name="Heiman D."/>
            <person name="Hepburn T."/>
            <person name="Howarth C."/>
            <person name="Jen D."/>
            <person name="Larson L."/>
            <person name="Lewis B."/>
            <person name="Mehta T."/>
            <person name="Park D."/>
            <person name="Pearson M."/>
            <person name="Roberts A."/>
            <person name="Saif S."/>
            <person name="Shea T."/>
            <person name="Shenoy N."/>
            <person name="Sisk P."/>
            <person name="Stolte C."/>
            <person name="Sykes S."/>
            <person name="Walk T."/>
            <person name="White J."/>
            <person name="Yandava C."/>
            <person name="Klein B."/>
            <person name="McEwen J.G."/>
            <person name="Puccia R."/>
            <person name="Goldman G.H."/>
            <person name="Felipe M.S."/>
            <person name="Nino-Vega G."/>
            <person name="San-Blas G."/>
            <person name="Taylor J."/>
            <person name="Mendoza L."/>
            <person name="Galagan J."/>
            <person name="Nusbaum C."/>
            <person name="Birren B."/>
        </authorList>
    </citation>
    <scope>NUCLEOTIDE SEQUENCE</scope>
    <source>
        <strain evidence="1">G186AR</strain>
    </source>
</reference>
<sequence>MAERITHTTQDSAEHPTRRLGSTIAHMPQYPVLISFTPTDIRPNNVFVDYDVKPDGSIRVNQAQISDLEMGLMISPGLNEFSPENPRKPFSMWEDVDEYFRDLITKMTSLDPARGITAREALGHPWFQNFPLAELVAINLFGEGTYSVENLRIPFETLEV</sequence>
<name>C0NXT5_AJECG</name>
<organism evidence="1 2">
    <name type="scientific">Ajellomyces capsulatus (strain G186AR / H82 / ATCC MYA-2454 / RMSCC 2432)</name>
    <name type="common">Darling's disease fungus</name>
    <name type="synonym">Histoplasma capsulatum</name>
    <dbReference type="NCBI Taxonomy" id="447093"/>
    <lineage>
        <taxon>Eukaryota</taxon>
        <taxon>Fungi</taxon>
        <taxon>Dikarya</taxon>
        <taxon>Ascomycota</taxon>
        <taxon>Pezizomycotina</taxon>
        <taxon>Eurotiomycetes</taxon>
        <taxon>Eurotiomycetidae</taxon>
        <taxon>Onygenales</taxon>
        <taxon>Ajellomycetaceae</taxon>
        <taxon>Histoplasma</taxon>
    </lineage>
</organism>
<dbReference type="SUPFAM" id="SSF56112">
    <property type="entry name" value="Protein kinase-like (PK-like)"/>
    <property type="match status" value="1"/>
</dbReference>
<dbReference type="Proteomes" id="UP000001631">
    <property type="component" value="Unassembled WGS sequence"/>
</dbReference>
<dbReference type="AlphaFoldDB" id="C0NXT5"/>
<dbReference type="GeneID" id="69040745"/>
<proteinExistence type="predicted"/>